<dbReference type="Gene3D" id="3.80.30.20">
    <property type="entry name" value="tm_1862 like domain"/>
    <property type="match status" value="1"/>
</dbReference>
<evidence type="ECO:0000259" key="10">
    <source>
        <dbReference type="PROSITE" id="PS51449"/>
    </source>
</evidence>
<keyword evidence="2 8" id="KW-0963">Cytoplasm</keyword>
<evidence type="ECO:0000259" key="11">
    <source>
        <dbReference type="PROSITE" id="PS51918"/>
    </source>
</evidence>
<dbReference type="InterPro" id="IPR038135">
    <property type="entry name" value="Methylthiotransferase_N_sf"/>
</dbReference>
<dbReference type="InterPro" id="IPR020612">
    <property type="entry name" value="Methylthiotransferase_CS"/>
</dbReference>
<dbReference type="SFLD" id="SFLDS00029">
    <property type="entry name" value="Radical_SAM"/>
    <property type="match status" value="1"/>
</dbReference>
<dbReference type="PROSITE" id="PS51449">
    <property type="entry name" value="MTTASE_N"/>
    <property type="match status" value="1"/>
</dbReference>
<dbReference type="NCBIfam" id="TIGR00089">
    <property type="entry name" value="MiaB/RimO family radical SAM methylthiotransferase"/>
    <property type="match status" value="1"/>
</dbReference>
<dbReference type="InterPro" id="IPR005840">
    <property type="entry name" value="Ribosomal_uS12_MeSTrfase_RimO"/>
</dbReference>
<feature type="binding site" evidence="8">
    <location>
        <position position="130"/>
    </location>
    <ligand>
        <name>[4Fe-4S] cluster</name>
        <dbReference type="ChEBI" id="CHEBI:49883"/>
        <label>2</label>
        <note>4Fe-4S-S-AdoMet</note>
    </ligand>
</feature>
<dbReference type="AlphaFoldDB" id="A0A0S8G4Q1"/>
<dbReference type="GO" id="GO:0103039">
    <property type="term" value="F:protein methylthiotransferase activity"/>
    <property type="evidence" value="ECO:0007669"/>
    <property type="project" value="UniProtKB-EC"/>
</dbReference>
<dbReference type="Gene3D" id="3.40.50.12160">
    <property type="entry name" value="Methylthiotransferase, N-terminal domain"/>
    <property type="match status" value="1"/>
</dbReference>
<dbReference type="Pfam" id="PF04055">
    <property type="entry name" value="Radical_SAM"/>
    <property type="match status" value="1"/>
</dbReference>
<feature type="binding site" evidence="8">
    <location>
        <position position="123"/>
    </location>
    <ligand>
        <name>[4Fe-4S] cluster</name>
        <dbReference type="ChEBI" id="CHEBI:49883"/>
        <label>2</label>
        <note>4Fe-4S-S-AdoMet</note>
    </ligand>
</feature>
<evidence type="ECO:0000256" key="4">
    <source>
        <dbReference type="ARBA" id="ARBA00022691"/>
    </source>
</evidence>
<feature type="binding site" evidence="8">
    <location>
        <position position="46"/>
    </location>
    <ligand>
        <name>[4Fe-4S] cluster</name>
        <dbReference type="ChEBI" id="CHEBI:49883"/>
        <label>1</label>
    </ligand>
</feature>
<dbReference type="EMBL" id="LJUI01000096">
    <property type="protein sequence ID" value="KPK68007.1"/>
    <property type="molecule type" value="Genomic_DNA"/>
</dbReference>
<comment type="cofactor">
    <cofactor evidence="8">
        <name>[4Fe-4S] cluster</name>
        <dbReference type="ChEBI" id="CHEBI:49883"/>
    </cofactor>
    <text evidence="8">Binds 2 [4Fe-4S] clusters. One cluster is coordinated with 3 cysteines and an exchangeable S-adenosyl-L-methionine.</text>
</comment>
<evidence type="ECO:0000256" key="5">
    <source>
        <dbReference type="ARBA" id="ARBA00022723"/>
    </source>
</evidence>
<feature type="binding site" evidence="8">
    <location>
        <position position="127"/>
    </location>
    <ligand>
        <name>[4Fe-4S] cluster</name>
        <dbReference type="ChEBI" id="CHEBI:49883"/>
        <label>2</label>
        <note>4Fe-4S-S-AdoMet</note>
    </ligand>
</feature>
<dbReference type="GO" id="GO:0006400">
    <property type="term" value="P:tRNA modification"/>
    <property type="evidence" value="ECO:0007669"/>
    <property type="project" value="InterPro"/>
</dbReference>
<dbReference type="EC" id="2.8.4.4" evidence="8"/>
<dbReference type="InterPro" id="IPR023404">
    <property type="entry name" value="rSAM_horseshoe"/>
</dbReference>
<evidence type="ECO:0000259" key="9">
    <source>
        <dbReference type="PROSITE" id="PS50926"/>
    </source>
</evidence>
<evidence type="ECO:0000256" key="8">
    <source>
        <dbReference type="HAMAP-Rule" id="MF_01865"/>
    </source>
</evidence>
<comment type="function">
    <text evidence="8">Catalyzes the methylthiolation of an aspartic acid residue of ribosomal protein uS12.</text>
</comment>
<dbReference type="InterPro" id="IPR013848">
    <property type="entry name" value="Methylthiotransferase_N"/>
</dbReference>
<comment type="caution">
    <text evidence="12">The sequence shown here is derived from an EMBL/GenBank/DDBJ whole genome shotgun (WGS) entry which is preliminary data.</text>
</comment>
<dbReference type="PANTHER" id="PTHR43837:SF1">
    <property type="entry name" value="RIBOSOMAL PROTEIN US12 METHYLTHIOTRANSFERASE RIMO"/>
    <property type="match status" value="1"/>
</dbReference>
<feature type="binding site" evidence="8">
    <location>
        <position position="80"/>
    </location>
    <ligand>
        <name>[4Fe-4S] cluster</name>
        <dbReference type="ChEBI" id="CHEBI:49883"/>
        <label>1</label>
    </ligand>
</feature>
<feature type="binding site" evidence="8">
    <location>
        <position position="10"/>
    </location>
    <ligand>
        <name>[4Fe-4S] cluster</name>
        <dbReference type="ChEBI" id="CHEBI:49883"/>
        <label>1</label>
    </ligand>
</feature>
<evidence type="ECO:0000256" key="2">
    <source>
        <dbReference type="ARBA" id="ARBA00022490"/>
    </source>
</evidence>
<dbReference type="InterPro" id="IPR005839">
    <property type="entry name" value="Methylthiotransferase"/>
</dbReference>
<keyword evidence="1 8" id="KW-0004">4Fe-4S</keyword>
<dbReference type="SFLD" id="SFLDG01082">
    <property type="entry name" value="B12-binding_domain_containing"/>
    <property type="match status" value="1"/>
</dbReference>
<proteinExistence type="inferred from homology"/>
<dbReference type="GO" id="GO:0051539">
    <property type="term" value="F:4 iron, 4 sulfur cluster binding"/>
    <property type="evidence" value="ECO:0007669"/>
    <property type="project" value="UniProtKB-UniRule"/>
</dbReference>
<dbReference type="InterPro" id="IPR002792">
    <property type="entry name" value="TRAM_dom"/>
</dbReference>
<dbReference type="Pfam" id="PF00919">
    <property type="entry name" value="UPF0004"/>
    <property type="match status" value="1"/>
</dbReference>
<evidence type="ECO:0000256" key="7">
    <source>
        <dbReference type="ARBA" id="ARBA00023014"/>
    </source>
</evidence>
<dbReference type="InterPro" id="IPR012340">
    <property type="entry name" value="NA-bd_OB-fold"/>
</dbReference>
<keyword evidence="7 8" id="KW-0411">Iron-sulfur</keyword>
<keyword evidence="4 8" id="KW-0949">S-adenosyl-L-methionine</keyword>
<dbReference type="GO" id="GO:0035599">
    <property type="term" value="F:aspartic acid methylthiotransferase activity"/>
    <property type="evidence" value="ECO:0007669"/>
    <property type="project" value="TreeGrafter"/>
</dbReference>
<dbReference type="CDD" id="cd01335">
    <property type="entry name" value="Radical_SAM"/>
    <property type="match status" value="1"/>
</dbReference>
<evidence type="ECO:0000313" key="12">
    <source>
        <dbReference type="EMBL" id="KPK68007.1"/>
    </source>
</evidence>
<dbReference type="GO" id="GO:0005829">
    <property type="term" value="C:cytosol"/>
    <property type="evidence" value="ECO:0007669"/>
    <property type="project" value="TreeGrafter"/>
</dbReference>
<comment type="catalytic activity">
    <reaction evidence="8">
        <text>L-aspartate(89)-[ribosomal protein uS12]-hydrogen + (sulfur carrier)-SH + AH2 + 2 S-adenosyl-L-methionine = 3-methylsulfanyl-L-aspartate(89)-[ribosomal protein uS12]-hydrogen + (sulfur carrier)-H + 5'-deoxyadenosine + L-methionine + A + S-adenosyl-L-homocysteine + 2 H(+)</text>
        <dbReference type="Rhea" id="RHEA:37087"/>
        <dbReference type="Rhea" id="RHEA-COMP:10460"/>
        <dbReference type="Rhea" id="RHEA-COMP:10461"/>
        <dbReference type="Rhea" id="RHEA-COMP:14737"/>
        <dbReference type="Rhea" id="RHEA-COMP:14739"/>
        <dbReference type="ChEBI" id="CHEBI:13193"/>
        <dbReference type="ChEBI" id="CHEBI:15378"/>
        <dbReference type="ChEBI" id="CHEBI:17319"/>
        <dbReference type="ChEBI" id="CHEBI:17499"/>
        <dbReference type="ChEBI" id="CHEBI:29917"/>
        <dbReference type="ChEBI" id="CHEBI:29961"/>
        <dbReference type="ChEBI" id="CHEBI:57844"/>
        <dbReference type="ChEBI" id="CHEBI:57856"/>
        <dbReference type="ChEBI" id="CHEBI:59789"/>
        <dbReference type="ChEBI" id="CHEBI:64428"/>
        <dbReference type="ChEBI" id="CHEBI:73599"/>
        <dbReference type="EC" id="2.8.4.4"/>
    </reaction>
</comment>
<dbReference type="PROSITE" id="PS50926">
    <property type="entry name" value="TRAM"/>
    <property type="match status" value="1"/>
</dbReference>
<organism evidence="12 13">
    <name type="scientific">candidate division TA06 bacterium SM23_40</name>
    <dbReference type="NCBI Taxonomy" id="1703774"/>
    <lineage>
        <taxon>Bacteria</taxon>
        <taxon>Bacteria division TA06</taxon>
    </lineage>
</organism>
<accession>A0A0S8G4Q1</accession>
<evidence type="ECO:0000256" key="3">
    <source>
        <dbReference type="ARBA" id="ARBA00022679"/>
    </source>
</evidence>
<comment type="subcellular location">
    <subcellularLocation>
        <location evidence="8">Cytoplasm</location>
    </subcellularLocation>
</comment>
<dbReference type="GO" id="GO:0046872">
    <property type="term" value="F:metal ion binding"/>
    <property type="evidence" value="ECO:0007669"/>
    <property type="project" value="UniProtKB-KW"/>
</dbReference>
<dbReference type="PROSITE" id="PS01278">
    <property type="entry name" value="MTTASE_RADICAL"/>
    <property type="match status" value="1"/>
</dbReference>
<feature type="domain" description="Radical SAM core" evidence="11">
    <location>
        <begin position="109"/>
        <end position="340"/>
    </location>
</feature>
<evidence type="ECO:0000313" key="13">
    <source>
        <dbReference type="Proteomes" id="UP000051717"/>
    </source>
</evidence>
<dbReference type="InterPro" id="IPR007197">
    <property type="entry name" value="rSAM"/>
</dbReference>
<dbReference type="HAMAP" id="MF_01865">
    <property type="entry name" value="MTTase_RimO"/>
    <property type="match status" value="1"/>
</dbReference>
<name>A0A0S8G4Q1_UNCT6</name>
<sequence>MNIHVISLGCPKNLVDTEMMLARLVRRNHRLVSEQDDAELILVNTCAFTDEAVAESREVLDGLARLKQERPELRIVVAGCLAQAGKRVSRLRSPGASRWWGSSVGRHLVTFPHSAYLKIAEGCDHRCSFCIIPQLRGPYCSKPLDLLVDEARGLAEVGVRELILVAEDTTCYGVDLSGISLLGDLLTRLADVDGIHWIRLLYCHPDHLTQDMIDVVREEEKVVKYLDLPVQHFSTQLLRSMQRARGGSEISDMIAGLRTAIPGLTLRTSVLVGYPGEGPGEFEGLCSAVRELTFDHLGVFIFSPQEGTEAATLPDQVPEHVREARRDRLMSIQQEIAFVRSRSQVGKVVEVLVDRHFGGGADDRHGGYSAVGRTAGDAPEIDGVIYLRGAAPMPGEFCQARITDGLGYDLAGEVISRQQDP</sequence>
<keyword evidence="3 8" id="KW-0808">Transferase</keyword>
<dbReference type="FunFam" id="3.80.30.20:FF:000001">
    <property type="entry name" value="tRNA-2-methylthio-N(6)-dimethylallyladenosine synthase 2"/>
    <property type="match status" value="1"/>
</dbReference>
<evidence type="ECO:0000256" key="6">
    <source>
        <dbReference type="ARBA" id="ARBA00023004"/>
    </source>
</evidence>
<dbReference type="InterPro" id="IPR006638">
    <property type="entry name" value="Elp3/MiaA/NifB-like_rSAM"/>
</dbReference>
<dbReference type="SUPFAM" id="SSF102114">
    <property type="entry name" value="Radical SAM enzymes"/>
    <property type="match status" value="1"/>
</dbReference>
<dbReference type="InterPro" id="IPR058240">
    <property type="entry name" value="rSAM_sf"/>
</dbReference>
<dbReference type="Gene3D" id="2.40.50.140">
    <property type="entry name" value="Nucleic acid-binding proteins"/>
    <property type="match status" value="1"/>
</dbReference>
<dbReference type="PANTHER" id="PTHR43837">
    <property type="entry name" value="RIBOSOMAL PROTEIN S12 METHYLTHIOTRANSFERASE RIMO"/>
    <property type="match status" value="1"/>
</dbReference>
<evidence type="ECO:0000256" key="1">
    <source>
        <dbReference type="ARBA" id="ARBA00022485"/>
    </source>
</evidence>
<dbReference type="SMART" id="SM00729">
    <property type="entry name" value="Elp3"/>
    <property type="match status" value="1"/>
</dbReference>
<dbReference type="PROSITE" id="PS51918">
    <property type="entry name" value="RADICAL_SAM"/>
    <property type="match status" value="1"/>
</dbReference>
<dbReference type="Pfam" id="PF18693">
    <property type="entry name" value="TRAM_2"/>
    <property type="match status" value="1"/>
</dbReference>
<keyword evidence="5 8" id="KW-0479">Metal-binding</keyword>
<keyword evidence="6 8" id="KW-0408">Iron</keyword>
<dbReference type="PATRIC" id="fig|1703774.3.peg.755"/>
<gene>
    <name evidence="8" type="primary">rimO</name>
    <name evidence="12" type="ORF">AMJ82_09355</name>
</gene>
<reference evidence="12 13" key="1">
    <citation type="journal article" date="2015" name="Microbiome">
        <title>Genomic resolution of linkages in carbon, nitrogen, and sulfur cycling among widespread estuary sediment bacteria.</title>
        <authorList>
            <person name="Baker B.J."/>
            <person name="Lazar C.S."/>
            <person name="Teske A.P."/>
            <person name="Dick G.J."/>
        </authorList>
    </citation>
    <scope>NUCLEOTIDE SEQUENCE [LARGE SCALE GENOMIC DNA]</scope>
    <source>
        <strain evidence="12">SM23_40</strain>
    </source>
</reference>
<dbReference type="Proteomes" id="UP000051717">
    <property type="component" value="Unassembled WGS sequence"/>
</dbReference>
<feature type="domain" description="MTTase N-terminal" evidence="10">
    <location>
        <begin position="1"/>
        <end position="117"/>
    </location>
</feature>
<protein>
    <recommendedName>
        <fullName evidence="8">Ribosomal protein uS12 methylthiotransferase RimO</fullName>
        <shortName evidence="8">uS12 MTTase</shortName>
        <shortName evidence="8">uS12 methylthiotransferase</shortName>
        <ecNumber evidence="8">2.8.4.4</ecNumber>
    </recommendedName>
    <alternativeName>
        <fullName evidence="8">Ribosomal protein uS12 (aspartate-C(3))-methylthiotransferase</fullName>
    </alternativeName>
    <alternativeName>
        <fullName evidence="8">Ribosome maturation factor RimO</fullName>
    </alternativeName>
</protein>
<feature type="domain" description="TRAM" evidence="9">
    <location>
        <begin position="342"/>
        <end position="416"/>
    </location>
</feature>
<comment type="similarity">
    <text evidence="8">Belongs to the methylthiotransferase family. RimO subfamily.</text>
</comment>